<name>A0A8X6T3B5_NEPPI</name>
<keyword evidence="3" id="KW-1185">Reference proteome</keyword>
<feature type="region of interest" description="Disordered" evidence="1">
    <location>
        <begin position="97"/>
        <end position="145"/>
    </location>
</feature>
<dbReference type="Proteomes" id="UP000887013">
    <property type="component" value="Unassembled WGS sequence"/>
</dbReference>
<sequence>MRSRIVFRNENDDDKNTITNNGRKEKIGAAKNELNYITAQLKDTAEATTEIDQKHHQYSVTRDAEVLKEISNEVLLVVWRTNRIQEGRVRWCQINVPGPPAPPSNACGSNKLSVARRQKLEDGRRPHKKTLRPGEHFPLFSDAMS</sequence>
<evidence type="ECO:0000313" key="3">
    <source>
        <dbReference type="Proteomes" id="UP000887013"/>
    </source>
</evidence>
<evidence type="ECO:0000313" key="2">
    <source>
        <dbReference type="EMBL" id="GFS71126.1"/>
    </source>
</evidence>
<accession>A0A8X6T3B5</accession>
<protein>
    <submittedName>
        <fullName evidence="2">Uncharacterized protein</fullName>
    </submittedName>
</protein>
<organism evidence="2 3">
    <name type="scientific">Nephila pilipes</name>
    <name type="common">Giant wood spider</name>
    <name type="synonym">Nephila maculata</name>
    <dbReference type="NCBI Taxonomy" id="299642"/>
    <lineage>
        <taxon>Eukaryota</taxon>
        <taxon>Metazoa</taxon>
        <taxon>Ecdysozoa</taxon>
        <taxon>Arthropoda</taxon>
        <taxon>Chelicerata</taxon>
        <taxon>Arachnida</taxon>
        <taxon>Araneae</taxon>
        <taxon>Araneomorphae</taxon>
        <taxon>Entelegynae</taxon>
        <taxon>Araneoidea</taxon>
        <taxon>Nephilidae</taxon>
        <taxon>Nephila</taxon>
    </lineage>
</organism>
<evidence type="ECO:0000256" key="1">
    <source>
        <dbReference type="SAM" id="MobiDB-lite"/>
    </source>
</evidence>
<proteinExistence type="predicted"/>
<dbReference type="AlphaFoldDB" id="A0A8X6T3B5"/>
<dbReference type="EMBL" id="BMAW01049556">
    <property type="protein sequence ID" value="GFS71126.1"/>
    <property type="molecule type" value="Genomic_DNA"/>
</dbReference>
<gene>
    <name evidence="2" type="ORF">NPIL_25951</name>
</gene>
<comment type="caution">
    <text evidence="2">The sequence shown here is derived from an EMBL/GenBank/DDBJ whole genome shotgun (WGS) entry which is preliminary data.</text>
</comment>
<reference evidence="2" key="1">
    <citation type="submission" date="2020-08" db="EMBL/GenBank/DDBJ databases">
        <title>Multicomponent nature underlies the extraordinary mechanical properties of spider dragline silk.</title>
        <authorList>
            <person name="Kono N."/>
            <person name="Nakamura H."/>
            <person name="Mori M."/>
            <person name="Yoshida Y."/>
            <person name="Ohtoshi R."/>
            <person name="Malay A.D."/>
            <person name="Moran D.A.P."/>
            <person name="Tomita M."/>
            <person name="Numata K."/>
            <person name="Arakawa K."/>
        </authorList>
    </citation>
    <scope>NUCLEOTIDE SEQUENCE</scope>
</reference>